<dbReference type="PANTHER" id="PTHR21137:SF35">
    <property type="entry name" value="ODORANT RECEPTOR 19A-RELATED"/>
    <property type="match status" value="1"/>
</dbReference>
<evidence type="ECO:0000256" key="9">
    <source>
        <dbReference type="ARBA" id="ARBA00023224"/>
    </source>
</evidence>
<accession>A0A2P0ZPI4</accession>
<evidence type="ECO:0000256" key="2">
    <source>
        <dbReference type="ARBA" id="ARBA00022475"/>
    </source>
</evidence>
<evidence type="ECO:0000256" key="4">
    <source>
        <dbReference type="ARBA" id="ARBA00022692"/>
    </source>
</evidence>
<feature type="transmembrane region" description="Helical" evidence="10">
    <location>
        <begin position="75"/>
        <end position="94"/>
    </location>
</feature>
<evidence type="ECO:0000256" key="1">
    <source>
        <dbReference type="ARBA" id="ARBA00004651"/>
    </source>
</evidence>
<dbReference type="GO" id="GO:0007165">
    <property type="term" value="P:signal transduction"/>
    <property type="evidence" value="ECO:0007669"/>
    <property type="project" value="UniProtKB-KW"/>
</dbReference>
<keyword evidence="2" id="KW-1003">Cell membrane</keyword>
<sequence length="408" mass="47095">MRWFKYDREILKDKSKYTMVVSQILLNIINFWPEKYSFATKISFIIMFLTCATMETSLVIYLLTSIEDVTSFTKVISSAAVVMQCMTKMCIVFFNSKKLNVIIKTVWYEFWPSNMMGAITEENIRSDSKILLVGFLIEYGLGCVFLLLFIIAPAMTGIRQLPYNAWYPFEWSTTPTYEILYVLQVYIDIYIIANTVCGYDFLYGSICVNCIAQFRLLNEAIKKIGTGKEAELTSLLLETPGVNYRPIFNKEYEKERRLLVICIQHHQKLINICYQLNKIFTYGHFVQLSASVMAICMSCYLITTESSANELSFLTSYYIAHVSQLLVLCAISNEVTHWSSSLSITAYECAWYNNKYTDIRKCLSIVIMRSQKPLSMQALGLFELSYASFLGIMRFTFSLYTFLGKMAN</sequence>
<dbReference type="GO" id="GO:0004984">
    <property type="term" value="F:olfactory receptor activity"/>
    <property type="evidence" value="ECO:0007669"/>
    <property type="project" value="InterPro"/>
</dbReference>
<organism evidence="11">
    <name type="scientific">Holotrichia parallela</name>
    <name type="common">Dark black chafer beetle</name>
    <name type="synonym">Pedinotrichia parallela</name>
    <dbReference type="NCBI Taxonomy" id="93412"/>
    <lineage>
        <taxon>Eukaryota</taxon>
        <taxon>Metazoa</taxon>
        <taxon>Ecdysozoa</taxon>
        <taxon>Arthropoda</taxon>
        <taxon>Hexapoda</taxon>
        <taxon>Insecta</taxon>
        <taxon>Pterygota</taxon>
        <taxon>Neoptera</taxon>
        <taxon>Endopterygota</taxon>
        <taxon>Coleoptera</taxon>
        <taxon>Polyphaga</taxon>
        <taxon>Scarabaeiformia</taxon>
        <taxon>Scarabaeidae</taxon>
        <taxon>Melolonthinae</taxon>
        <taxon>Holotrichia</taxon>
    </lineage>
</organism>
<feature type="transmembrane region" description="Helical" evidence="10">
    <location>
        <begin position="44"/>
        <end position="63"/>
    </location>
</feature>
<keyword evidence="4 10" id="KW-0812">Transmembrane</keyword>
<comment type="subcellular location">
    <subcellularLocation>
        <location evidence="1 10">Cell membrane</location>
        <topology evidence="1 10">Multi-pass membrane protein</topology>
    </subcellularLocation>
</comment>
<keyword evidence="7 10" id="KW-0472">Membrane</keyword>
<evidence type="ECO:0000256" key="6">
    <source>
        <dbReference type="ARBA" id="ARBA00022989"/>
    </source>
</evidence>
<dbReference type="PANTHER" id="PTHR21137">
    <property type="entry name" value="ODORANT RECEPTOR"/>
    <property type="match status" value="1"/>
</dbReference>
<dbReference type="GO" id="GO:0005886">
    <property type="term" value="C:plasma membrane"/>
    <property type="evidence" value="ECO:0007669"/>
    <property type="project" value="UniProtKB-SubCell"/>
</dbReference>
<evidence type="ECO:0000256" key="3">
    <source>
        <dbReference type="ARBA" id="ARBA00022606"/>
    </source>
</evidence>
<evidence type="ECO:0000313" key="11">
    <source>
        <dbReference type="EMBL" id="AVH87248.1"/>
    </source>
</evidence>
<feature type="transmembrane region" description="Helical" evidence="10">
    <location>
        <begin position="130"/>
        <end position="152"/>
    </location>
</feature>
<reference evidence="11" key="1">
    <citation type="submission" date="2017-03" db="EMBL/GenBank/DDBJ databases">
        <authorList>
            <person name="Afonso C.L."/>
            <person name="Miller P.J."/>
            <person name="Scott M.A."/>
            <person name="Spackman E."/>
            <person name="Goraichik I."/>
            <person name="Dimitrov K.M."/>
            <person name="Suarez D.L."/>
            <person name="Swayne D.E."/>
        </authorList>
    </citation>
    <scope>NUCLEOTIDE SEQUENCE</scope>
    <source>
        <tissue evidence="11">Antenna</tissue>
    </source>
</reference>
<dbReference type="AlphaFoldDB" id="A0A2P0ZPI4"/>
<feature type="transmembrane region" description="Helical" evidence="10">
    <location>
        <begin position="384"/>
        <end position="403"/>
    </location>
</feature>
<keyword evidence="8 10" id="KW-0675">Receptor</keyword>
<evidence type="ECO:0000256" key="10">
    <source>
        <dbReference type="RuleBase" id="RU351113"/>
    </source>
</evidence>
<dbReference type="Pfam" id="PF02949">
    <property type="entry name" value="7tm_6"/>
    <property type="match status" value="1"/>
</dbReference>
<protein>
    <recommendedName>
        <fullName evidence="10">Odorant receptor</fullName>
    </recommendedName>
</protein>
<feature type="transmembrane region" description="Helical" evidence="10">
    <location>
        <begin position="279"/>
        <end position="302"/>
    </location>
</feature>
<proteinExistence type="evidence at transcript level"/>
<dbReference type="EMBL" id="KY817032">
    <property type="protein sequence ID" value="AVH87248.1"/>
    <property type="molecule type" value="mRNA"/>
</dbReference>
<dbReference type="InterPro" id="IPR004117">
    <property type="entry name" value="7tm6_olfct_rcpt"/>
</dbReference>
<keyword evidence="3 10" id="KW-0716">Sensory transduction</keyword>
<comment type="caution">
    <text evidence="10">Lacks conserved residue(s) required for the propagation of feature annotation.</text>
</comment>
<name>A0A2P0ZPI4_HOLPA</name>
<evidence type="ECO:0000256" key="8">
    <source>
        <dbReference type="ARBA" id="ARBA00023170"/>
    </source>
</evidence>
<evidence type="ECO:0000256" key="7">
    <source>
        <dbReference type="ARBA" id="ARBA00023136"/>
    </source>
</evidence>
<keyword evidence="6 10" id="KW-1133">Transmembrane helix</keyword>
<keyword evidence="5 10" id="KW-0552">Olfaction</keyword>
<evidence type="ECO:0000256" key="5">
    <source>
        <dbReference type="ARBA" id="ARBA00022725"/>
    </source>
</evidence>
<comment type="similarity">
    <text evidence="10">Belongs to the insect chemoreceptor superfamily. Heteromeric odorant receptor channel (TC 1.A.69) family.</text>
</comment>
<dbReference type="GO" id="GO:0005549">
    <property type="term" value="F:odorant binding"/>
    <property type="evidence" value="ECO:0007669"/>
    <property type="project" value="InterPro"/>
</dbReference>
<keyword evidence="9 10" id="KW-0807">Transducer</keyword>